<proteinExistence type="inferred from homology"/>
<evidence type="ECO:0000256" key="4">
    <source>
        <dbReference type="ARBA" id="ARBA00022763"/>
    </source>
</evidence>
<dbReference type="Proteomes" id="UP000887574">
    <property type="component" value="Unplaced"/>
</dbReference>
<comment type="subcellular location">
    <subcellularLocation>
        <location evidence="1">Nucleus</location>
    </subcellularLocation>
</comment>
<evidence type="ECO:0000313" key="8">
    <source>
        <dbReference type="Proteomes" id="UP000887574"/>
    </source>
</evidence>
<dbReference type="GO" id="GO:0006281">
    <property type="term" value="P:DNA repair"/>
    <property type="evidence" value="ECO:0007669"/>
    <property type="project" value="InterPro"/>
</dbReference>
<name>A0A915ERY3_9BILA</name>
<evidence type="ECO:0000256" key="2">
    <source>
        <dbReference type="ARBA" id="ARBA00006168"/>
    </source>
</evidence>
<comment type="similarity">
    <text evidence="2">Belongs to the rad17/RAD24 family.</text>
</comment>
<dbReference type="GO" id="GO:0003689">
    <property type="term" value="F:DNA clamp loader activity"/>
    <property type="evidence" value="ECO:0007669"/>
    <property type="project" value="TreeGrafter"/>
</dbReference>
<keyword evidence="6" id="KW-0539">Nucleus</keyword>
<evidence type="ECO:0000256" key="3">
    <source>
        <dbReference type="ARBA" id="ARBA00022741"/>
    </source>
</evidence>
<dbReference type="InterPro" id="IPR027417">
    <property type="entry name" value="P-loop_NTPase"/>
</dbReference>
<dbReference type="Gene3D" id="3.40.50.300">
    <property type="entry name" value="P-loop containing nucleotide triphosphate hydrolases"/>
    <property type="match status" value="1"/>
</dbReference>
<dbReference type="GO" id="GO:0000077">
    <property type="term" value="P:DNA damage checkpoint signaling"/>
    <property type="evidence" value="ECO:0007669"/>
    <property type="project" value="TreeGrafter"/>
</dbReference>
<keyword evidence="8" id="KW-1185">Reference proteome</keyword>
<evidence type="ECO:0000256" key="6">
    <source>
        <dbReference type="ARBA" id="ARBA00023242"/>
    </source>
</evidence>
<evidence type="ECO:0000256" key="5">
    <source>
        <dbReference type="ARBA" id="ARBA00022840"/>
    </source>
</evidence>
<organism evidence="8 9">
    <name type="scientific">Ditylenchus dipsaci</name>
    <dbReference type="NCBI Taxonomy" id="166011"/>
    <lineage>
        <taxon>Eukaryota</taxon>
        <taxon>Metazoa</taxon>
        <taxon>Ecdysozoa</taxon>
        <taxon>Nematoda</taxon>
        <taxon>Chromadorea</taxon>
        <taxon>Rhabditida</taxon>
        <taxon>Tylenchina</taxon>
        <taxon>Tylenchomorpha</taxon>
        <taxon>Sphaerularioidea</taxon>
        <taxon>Anguinidae</taxon>
        <taxon>Anguininae</taxon>
        <taxon>Ditylenchus</taxon>
    </lineage>
</organism>
<keyword evidence="4" id="KW-0227">DNA damage</keyword>
<dbReference type="GO" id="GO:0005634">
    <property type="term" value="C:nucleus"/>
    <property type="evidence" value="ECO:0007669"/>
    <property type="project" value="UniProtKB-SubCell"/>
</dbReference>
<dbReference type="PANTHER" id="PTHR12172:SF0">
    <property type="entry name" value="CELL CYCLE CHECKPOINT PROTEIN RAD17"/>
    <property type="match status" value="1"/>
</dbReference>
<evidence type="ECO:0000256" key="7">
    <source>
        <dbReference type="ARBA" id="ARBA00023306"/>
    </source>
</evidence>
<evidence type="ECO:0000313" key="9">
    <source>
        <dbReference type="WBParaSite" id="jg9801"/>
    </source>
</evidence>
<evidence type="ECO:0000256" key="1">
    <source>
        <dbReference type="ARBA" id="ARBA00004123"/>
    </source>
</evidence>
<dbReference type="PANTHER" id="PTHR12172">
    <property type="entry name" value="CELL CYCLE CHECKPOINT PROTEIN RAD17"/>
    <property type="match status" value="1"/>
</dbReference>
<keyword evidence="3" id="KW-0547">Nucleotide-binding</keyword>
<dbReference type="GO" id="GO:0003682">
    <property type="term" value="F:chromatin binding"/>
    <property type="evidence" value="ECO:0007669"/>
    <property type="project" value="TreeGrafter"/>
</dbReference>
<dbReference type="Pfam" id="PF03215">
    <property type="entry name" value="Rad17"/>
    <property type="match status" value="1"/>
</dbReference>
<reference evidence="9" key="1">
    <citation type="submission" date="2022-11" db="UniProtKB">
        <authorList>
            <consortium name="WormBaseParasite"/>
        </authorList>
    </citation>
    <scope>IDENTIFICATION</scope>
</reference>
<accession>A0A915ERY3</accession>
<keyword evidence="5" id="KW-0067">ATP-binding</keyword>
<dbReference type="GO" id="GO:0033314">
    <property type="term" value="P:mitotic DNA replication checkpoint signaling"/>
    <property type="evidence" value="ECO:0007669"/>
    <property type="project" value="TreeGrafter"/>
</dbReference>
<dbReference type="AlphaFoldDB" id="A0A915ERY3"/>
<keyword evidence="7" id="KW-0131">Cell cycle</keyword>
<dbReference type="InterPro" id="IPR004582">
    <property type="entry name" value="Checkpoint_prot_Rad17_Rad24"/>
</dbReference>
<sequence length="429" mass="48847">MQSVWYHNSFVDEPTWSSTNVEFSERSVVAPVTPRRKRPIDGSNHCNSIKYRIQGGIVPEEEEDLPVHPKKIAELKKWLTSRMGVRVGFKTLLLTGPCGSGKTTAVKVLCAELGIEVLEFDGNQEYQVSYNGEDIYEKPMLQTFYQFMSNAECSSLEKMSLKQRLLLIKQLPNVFIGANFQDHEILRKALRSFASFSRCMIVFVLTSSETSWELNPSRLFSSATMDEFQIQQNIVCLLGVKMDKTEDIKRIVSLANGDLRKTLNMIEFFAIGRPLSLNLLASADAHFDLFHFIGKIMYAKRATNSTDSWMKSEEKLLPKARRKIRMFPPKEDLNELADSNFISGKFLTSYIFEHEPSFAPTIRALKSVESNLCFSIRVSLGIWKPILFLTNTCLRLLQGLQYITTTKTRPQVQLAGRDYISLESLSSSL</sequence>
<protein>
    <submittedName>
        <fullName evidence="9">Cell cycle checkpoint protein RAD17</fullName>
    </submittedName>
</protein>
<dbReference type="SUPFAM" id="SSF52540">
    <property type="entry name" value="P-loop containing nucleoside triphosphate hydrolases"/>
    <property type="match status" value="1"/>
</dbReference>
<dbReference type="WBParaSite" id="jg9801">
    <property type="protein sequence ID" value="jg9801"/>
    <property type="gene ID" value="jg9801"/>
</dbReference>
<dbReference type="GO" id="GO:0005524">
    <property type="term" value="F:ATP binding"/>
    <property type="evidence" value="ECO:0007669"/>
    <property type="project" value="UniProtKB-KW"/>
</dbReference>